<organism evidence="1">
    <name type="scientific">marine sediment metagenome</name>
    <dbReference type="NCBI Taxonomy" id="412755"/>
    <lineage>
        <taxon>unclassified sequences</taxon>
        <taxon>metagenomes</taxon>
        <taxon>ecological metagenomes</taxon>
    </lineage>
</organism>
<reference evidence="1" key="1">
    <citation type="journal article" date="2015" name="Nature">
        <title>Complex archaea that bridge the gap between prokaryotes and eukaryotes.</title>
        <authorList>
            <person name="Spang A."/>
            <person name="Saw J.H."/>
            <person name="Jorgensen S.L."/>
            <person name="Zaremba-Niedzwiedzka K."/>
            <person name="Martijn J."/>
            <person name="Lind A.E."/>
            <person name="van Eijk R."/>
            <person name="Schleper C."/>
            <person name="Guy L."/>
            <person name="Ettema T.J."/>
        </authorList>
    </citation>
    <scope>NUCLEOTIDE SEQUENCE</scope>
</reference>
<sequence length="85" mass="10015">MNKKEFDKKVRDFVDITVFGTGETIFSDMIIFSRETWECIEQYGEEQRIVGKENALFSLLELPSIIDVPHIVHIIENRIKELKDE</sequence>
<gene>
    <name evidence="1" type="ORF">LCGC14_2912870</name>
</gene>
<proteinExistence type="predicted"/>
<comment type="caution">
    <text evidence="1">The sequence shown here is derived from an EMBL/GenBank/DDBJ whole genome shotgun (WGS) entry which is preliminary data.</text>
</comment>
<dbReference type="AlphaFoldDB" id="A0A0F8ZYS2"/>
<evidence type="ECO:0000313" key="1">
    <source>
        <dbReference type="EMBL" id="KKK71544.1"/>
    </source>
</evidence>
<protein>
    <submittedName>
        <fullName evidence="1">Uncharacterized protein</fullName>
    </submittedName>
</protein>
<accession>A0A0F8ZYS2</accession>
<name>A0A0F8ZYS2_9ZZZZ</name>
<dbReference type="EMBL" id="LAZR01057686">
    <property type="protein sequence ID" value="KKK71544.1"/>
    <property type="molecule type" value="Genomic_DNA"/>
</dbReference>